<gene>
    <name evidence="1" type="ORF">JAZ07_07275</name>
</gene>
<reference evidence="1" key="1">
    <citation type="journal article" date="2021" name="Proc. Natl. Acad. Sci. U.S.A.">
        <title>Global biogeography of chemosynthetic symbionts reveals both localized and globally distributed symbiont groups. .</title>
        <authorList>
            <person name="Osvatic J.T."/>
            <person name="Wilkins L.G.E."/>
            <person name="Leibrecht L."/>
            <person name="Leray M."/>
            <person name="Zauner S."/>
            <person name="Polzin J."/>
            <person name="Camacho Y."/>
            <person name="Gros O."/>
            <person name="van Gils J.A."/>
            <person name="Eisen J.A."/>
            <person name="Petersen J.M."/>
            <person name="Yuen B."/>
        </authorList>
    </citation>
    <scope>NUCLEOTIDE SEQUENCE</scope>
    <source>
        <strain evidence="1">MAGclacostrist064TRANS</strain>
    </source>
</reference>
<protein>
    <submittedName>
        <fullName evidence="1">DUF1415 domain-containing protein</fullName>
    </submittedName>
</protein>
<dbReference type="EMBL" id="JAEPCM010000239">
    <property type="protein sequence ID" value="MCG7946134.1"/>
    <property type="molecule type" value="Genomic_DNA"/>
</dbReference>
<sequence>MFHFIREESLAEALKHYPQPELIPQRNIELLREMGLQAVAQRLSRCREKGG</sequence>
<dbReference type="Proteomes" id="UP000886667">
    <property type="component" value="Unassembled WGS sequence"/>
</dbReference>
<dbReference type="InterPro" id="IPR009858">
    <property type="entry name" value="DUF1415"/>
</dbReference>
<comment type="caution">
    <text evidence="1">The sequence shown here is derived from an EMBL/GenBank/DDBJ whole genome shotgun (WGS) entry which is preliminary data.</text>
</comment>
<proteinExistence type="predicted"/>
<evidence type="ECO:0000313" key="2">
    <source>
        <dbReference type="Proteomes" id="UP000886667"/>
    </source>
</evidence>
<accession>A0A9E4N4F4</accession>
<dbReference type="AlphaFoldDB" id="A0A9E4N4F4"/>
<evidence type="ECO:0000313" key="1">
    <source>
        <dbReference type="EMBL" id="MCG7946134.1"/>
    </source>
</evidence>
<organism evidence="1 2">
    <name type="scientific">Candidatus Thiodiazotropha taylori</name>
    <dbReference type="NCBI Taxonomy" id="2792791"/>
    <lineage>
        <taxon>Bacteria</taxon>
        <taxon>Pseudomonadati</taxon>
        <taxon>Pseudomonadota</taxon>
        <taxon>Gammaproteobacteria</taxon>
        <taxon>Chromatiales</taxon>
        <taxon>Sedimenticolaceae</taxon>
        <taxon>Candidatus Thiodiazotropha</taxon>
    </lineage>
</organism>
<dbReference type="Pfam" id="PF07209">
    <property type="entry name" value="DUF1415"/>
    <property type="match status" value="1"/>
</dbReference>
<name>A0A9E4N4F4_9GAMM</name>